<protein>
    <submittedName>
        <fullName evidence="1">Uncharacterized protein</fullName>
    </submittedName>
</protein>
<evidence type="ECO:0000313" key="1">
    <source>
        <dbReference type="EMBL" id="CAI4013420.1"/>
    </source>
</evidence>
<sequence length="84" mass="9364">MRSQTLRSHDGIVLVERLEMSTDGRTLNVSAYDGESKTSLELVIKEKVHRQLYRECNGDYAQIAAMLRVDGSRLILDSPLAQGG</sequence>
<comment type="caution">
    <text evidence="1">The sequence shown here is derived from an EMBL/GenBank/DDBJ whole genome shotgun (WGS) entry which is preliminary data.</text>
</comment>
<dbReference type="AlphaFoldDB" id="A0A9P1GH56"/>
<dbReference type="EMBL" id="CAMXCT020005857">
    <property type="protein sequence ID" value="CAL1166795.1"/>
    <property type="molecule type" value="Genomic_DNA"/>
</dbReference>
<dbReference type="Proteomes" id="UP001152797">
    <property type="component" value="Unassembled WGS sequence"/>
</dbReference>
<dbReference type="EMBL" id="CAMXCT010005857">
    <property type="protein sequence ID" value="CAI4013420.1"/>
    <property type="molecule type" value="Genomic_DNA"/>
</dbReference>
<name>A0A9P1GH56_9DINO</name>
<gene>
    <name evidence="1" type="ORF">C1SCF055_LOCUS38391</name>
</gene>
<evidence type="ECO:0000313" key="3">
    <source>
        <dbReference type="Proteomes" id="UP001152797"/>
    </source>
</evidence>
<accession>A0A9P1GH56</accession>
<dbReference type="EMBL" id="CAMXCT030005857">
    <property type="protein sequence ID" value="CAL4800732.1"/>
    <property type="molecule type" value="Genomic_DNA"/>
</dbReference>
<reference evidence="1" key="1">
    <citation type="submission" date="2022-10" db="EMBL/GenBank/DDBJ databases">
        <authorList>
            <person name="Chen Y."/>
            <person name="Dougan E. K."/>
            <person name="Chan C."/>
            <person name="Rhodes N."/>
            <person name="Thang M."/>
        </authorList>
    </citation>
    <scope>NUCLEOTIDE SEQUENCE</scope>
</reference>
<organism evidence="1">
    <name type="scientific">Cladocopium goreaui</name>
    <dbReference type="NCBI Taxonomy" id="2562237"/>
    <lineage>
        <taxon>Eukaryota</taxon>
        <taxon>Sar</taxon>
        <taxon>Alveolata</taxon>
        <taxon>Dinophyceae</taxon>
        <taxon>Suessiales</taxon>
        <taxon>Symbiodiniaceae</taxon>
        <taxon>Cladocopium</taxon>
    </lineage>
</organism>
<dbReference type="OrthoDB" id="411968at2759"/>
<evidence type="ECO:0000313" key="2">
    <source>
        <dbReference type="EMBL" id="CAL1166795.1"/>
    </source>
</evidence>
<reference evidence="2" key="2">
    <citation type="submission" date="2024-04" db="EMBL/GenBank/DDBJ databases">
        <authorList>
            <person name="Chen Y."/>
            <person name="Shah S."/>
            <person name="Dougan E. K."/>
            <person name="Thang M."/>
            <person name="Chan C."/>
        </authorList>
    </citation>
    <scope>NUCLEOTIDE SEQUENCE [LARGE SCALE GENOMIC DNA]</scope>
</reference>
<keyword evidence="3" id="KW-1185">Reference proteome</keyword>
<proteinExistence type="predicted"/>